<gene>
    <name evidence="1" type="ORF">GCM10022421_31020</name>
</gene>
<reference evidence="2" key="1">
    <citation type="journal article" date="2019" name="Int. J. Syst. Evol. Microbiol.">
        <title>The Global Catalogue of Microorganisms (GCM) 10K type strain sequencing project: providing services to taxonomists for standard genome sequencing and annotation.</title>
        <authorList>
            <consortium name="The Broad Institute Genomics Platform"/>
            <consortium name="The Broad Institute Genome Sequencing Center for Infectious Disease"/>
            <person name="Wu L."/>
            <person name="Ma J."/>
        </authorList>
    </citation>
    <scope>NUCLEOTIDE SEQUENCE [LARGE SCALE GENOMIC DNA]</scope>
    <source>
        <strain evidence="2">JCM 17329</strain>
    </source>
</reference>
<sequence length="267" mass="30619">MTVVRYGGFNINPLVKVLIKVAFSFEKEIPQVDIGLTTVLNGFIGPANDAIRDGDAREFSDAVANLVLWHAELAEALSFKNDKGNLDNWLILPAGGLSGRSYLDELMGEYYRLARETVERIPDNSRFYTNMLYLHKRIFSSRDTLIKQEMRSLIQGSYYMWYLLVEWRSYNSESSDLRVANKYEDILYDFVGAWESWLMYIEPRSKRTGDINKAYPAFITHLEFTASTAISALRFGNFEAAGWGVDMLINWLEQLSRDDHCIVGAQC</sequence>
<proteinExistence type="predicted"/>
<dbReference type="Proteomes" id="UP001501479">
    <property type="component" value="Unassembled WGS sequence"/>
</dbReference>
<keyword evidence="2" id="KW-1185">Reference proteome</keyword>
<dbReference type="EMBL" id="BAABDS010000046">
    <property type="protein sequence ID" value="GAA3720557.1"/>
    <property type="molecule type" value="Genomic_DNA"/>
</dbReference>
<comment type="caution">
    <text evidence="1">The sequence shown here is derived from an EMBL/GenBank/DDBJ whole genome shotgun (WGS) entry which is preliminary data.</text>
</comment>
<organism evidence="1 2">
    <name type="scientific">Oceanisphaera sediminis</name>
    <dbReference type="NCBI Taxonomy" id="981381"/>
    <lineage>
        <taxon>Bacteria</taxon>
        <taxon>Pseudomonadati</taxon>
        <taxon>Pseudomonadota</taxon>
        <taxon>Gammaproteobacteria</taxon>
        <taxon>Aeromonadales</taxon>
        <taxon>Aeromonadaceae</taxon>
        <taxon>Oceanisphaera</taxon>
    </lineage>
</organism>
<evidence type="ECO:0000313" key="1">
    <source>
        <dbReference type="EMBL" id="GAA3720557.1"/>
    </source>
</evidence>
<accession>A0ABP7EM24</accession>
<evidence type="ECO:0000313" key="2">
    <source>
        <dbReference type="Proteomes" id="UP001501479"/>
    </source>
</evidence>
<protein>
    <submittedName>
        <fullName evidence="1">Uncharacterized protein</fullName>
    </submittedName>
</protein>
<name>A0ABP7EM24_9GAMM</name>